<dbReference type="Proteomes" id="UP000326979">
    <property type="component" value="Unassembled WGS sequence"/>
</dbReference>
<dbReference type="AlphaFoldDB" id="A0A5N8VYC7"/>
<dbReference type="Gene3D" id="3.30.310.50">
    <property type="entry name" value="Alpha-D-phosphohexomutase, C-terminal domain"/>
    <property type="match status" value="1"/>
</dbReference>
<sequence>MTTHETTLRSHADVPTLRGERWRKQLASHLGRKCEVVHDGDTVTLMLAGGSCALTHDDTTLHLAAAGPDENALTEVQQVIAVHLQRFAADEGLRVTWNRA</sequence>
<keyword evidence="2" id="KW-1185">Reference proteome</keyword>
<dbReference type="RefSeq" id="WP_152780310.1">
    <property type="nucleotide sequence ID" value="NZ_BAABEQ010000022.1"/>
</dbReference>
<dbReference type="InterPro" id="IPR014543">
    <property type="entry name" value="UCP028291"/>
</dbReference>
<evidence type="ECO:0000313" key="1">
    <source>
        <dbReference type="EMBL" id="MPY39104.1"/>
    </source>
</evidence>
<dbReference type="Pfam" id="PF09981">
    <property type="entry name" value="DUF2218"/>
    <property type="match status" value="1"/>
</dbReference>
<dbReference type="EMBL" id="VJZE01000012">
    <property type="protein sequence ID" value="MPY39104.1"/>
    <property type="molecule type" value="Genomic_DNA"/>
</dbReference>
<gene>
    <name evidence="1" type="ORF">FNH04_03945</name>
</gene>
<name>A0A5N8VYC7_9ACTN</name>
<proteinExistence type="predicted"/>
<organism evidence="1 2">
    <name type="scientific">Streptomyces phyllanthi</name>
    <dbReference type="NCBI Taxonomy" id="1803180"/>
    <lineage>
        <taxon>Bacteria</taxon>
        <taxon>Bacillati</taxon>
        <taxon>Actinomycetota</taxon>
        <taxon>Actinomycetes</taxon>
        <taxon>Kitasatosporales</taxon>
        <taxon>Streptomycetaceae</taxon>
        <taxon>Streptomyces</taxon>
    </lineage>
</organism>
<evidence type="ECO:0000313" key="2">
    <source>
        <dbReference type="Proteomes" id="UP000326979"/>
    </source>
</evidence>
<reference evidence="1 2" key="1">
    <citation type="submission" date="2019-07" db="EMBL/GenBank/DDBJ databases">
        <title>New species of Amycolatopsis and Streptomyces.</title>
        <authorList>
            <person name="Duangmal K."/>
            <person name="Teo W.F.A."/>
            <person name="Lipun K."/>
        </authorList>
    </citation>
    <scope>NUCLEOTIDE SEQUENCE [LARGE SCALE GENOMIC DNA]</scope>
    <source>
        <strain evidence="1 2">TISTR 2346</strain>
    </source>
</reference>
<protein>
    <submittedName>
        <fullName evidence="1">DUF2218 domain-containing protein</fullName>
    </submittedName>
</protein>
<comment type="caution">
    <text evidence="1">The sequence shown here is derived from an EMBL/GenBank/DDBJ whole genome shotgun (WGS) entry which is preliminary data.</text>
</comment>
<accession>A0A5N8VYC7</accession>
<dbReference type="OrthoDB" id="9806511at2"/>